<evidence type="ECO:0000256" key="1">
    <source>
        <dbReference type="SAM" id="MobiDB-lite"/>
    </source>
</evidence>
<feature type="compositionally biased region" description="Low complexity" evidence="1">
    <location>
        <begin position="174"/>
        <end position="184"/>
    </location>
</feature>
<evidence type="ECO:0000313" key="3">
    <source>
        <dbReference type="Proteomes" id="UP001164286"/>
    </source>
</evidence>
<feature type="compositionally biased region" description="Low complexity" evidence="1">
    <location>
        <begin position="32"/>
        <end position="47"/>
    </location>
</feature>
<dbReference type="RefSeq" id="XP_052944404.1">
    <property type="nucleotide sequence ID" value="XM_053087404.1"/>
</dbReference>
<feature type="region of interest" description="Disordered" evidence="1">
    <location>
        <begin position="1"/>
        <end position="56"/>
    </location>
</feature>
<proteinExistence type="predicted"/>
<sequence length="433" mass="45801">MNGDSETLEAAVAQAQLDPQLLDPSLREPAAEAESSTPSAPSELPAAGPSRLPRYRQRCKTCPLINGERQLYKTCEGNCSKKKAAKGAEKRRASRAILPAPESSTSPAIAPISGAEANYHDSEVSQSPSAVQRETPELAHPPSPRSTSSSSKTLLAGKHLLPKQDQRSLDSCLPAAASSSAPAPTQTQLRLTVSTSPKCVPSQLRKIGSAAGDPAGIGIEPSTKRLGKTRKHNGASGDTPSAKRMKKTGVMKVAGVAEAGAVAVAGDGAGSTAPEVMTAPKASTHAARMAKIANTTYTSGQEALTALAWEGIIERGALISKLNLRRVVLVACTPEEPVDSDPKRIGKEPDIWMARSHTVDRAIADSFARRFTHDIRRQYREGLEVVAGAESEEGPEKKDKRLQARIDDLLDELIFLQSQMSGSGLEAEVEESV</sequence>
<feature type="region of interest" description="Disordered" evidence="1">
    <location>
        <begin position="76"/>
        <end position="153"/>
    </location>
</feature>
<accession>A0AA38H6B1</accession>
<organism evidence="2 3">
    <name type="scientific">Dioszegia hungarica</name>
    <dbReference type="NCBI Taxonomy" id="4972"/>
    <lineage>
        <taxon>Eukaryota</taxon>
        <taxon>Fungi</taxon>
        <taxon>Dikarya</taxon>
        <taxon>Basidiomycota</taxon>
        <taxon>Agaricomycotina</taxon>
        <taxon>Tremellomycetes</taxon>
        <taxon>Tremellales</taxon>
        <taxon>Bulleribasidiaceae</taxon>
        <taxon>Dioszegia</taxon>
    </lineage>
</organism>
<dbReference type="Proteomes" id="UP001164286">
    <property type="component" value="Unassembled WGS sequence"/>
</dbReference>
<reference evidence="2" key="1">
    <citation type="journal article" date="2022" name="G3 (Bethesda)">
        <title>High quality genome of the basidiomycete yeast Dioszegia hungarica PDD-24b-2 isolated from cloud water.</title>
        <authorList>
            <person name="Jarrige D."/>
            <person name="Haridas S."/>
            <person name="Bleykasten-Grosshans C."/>
            <person name="Joly M."/>
            <person name="Nadalig T."/>
            <person name="Sancelme M."/>
            <person name="Vuilleumier S."/>
            <person name="Grigoriev I.V."/>
            <person name="Amato P."/>
            <person name="Bringel F."/>
        </authorList>
    </citation>
    <scope>NUCLEOTIDE SEQUENCE</scope>
    <source>
        <strain evidence="2">PDD-24b-2</strain>
    </source>
</reference>
<dbReference type="GeneID" id="77726609"/>
<gene>
    <name evidence="2" type="ORF">MKK02DRAFT_27806</name>
</gene>
<name>A0AA38H6B1_9TREE</name>
<dbReference type="AlphaFoldDB" id="A0AA38H6B1"/>
<keyword evidence="3" id="KW-1185">Reference proteome</keyword>
<evidence type="ECO:0000313" key="2">
    <source>
        <dbReference type="EMBL" id="KAI9634627.1"/>
    </source>
</evidence>
<feature type="region of interest" description="Disordered" evidence="1">
    <location>
        <begin position="210"/>
        <end position="243"/>
    </location>
</feature>
<comment type="caution">
    <text evidence="2">The sequence shown here is derived from an EMBL/GenBank/DDBJ whole genome shotgun (WGS) entry which is preliminary data.</text>
</comment>
<feature type="compositionally biased region" description="Polar residues" evidence="1">
    <location>
        <begin position="185"/>
        <end position="194"/>
    </location>
</feature>
<protein>
    <submittedName>
        <fullName evidence="2">Uncharacterized protein</fullName>
    </submittedName>
</protein>
<feature type="region of interest" description="Disordered" evidence="1">
    <location>
        <begin position="165"/>
        <end position="194"/>
    </location>
</feature>
<dbReference type="EMBL" id="JAKWFO010000006">
    <property type="protein sequence ID" value="KAI9634627.1"/>
    <property type="molecule type" value="Genomic_DNA"/>
</dbReference>